<feature type="domain" description="START" evidence="2">
    <location>
        <begin position="190"/>
        <end position="403"/>
    </location>
</feature>
<dbReference type="RefSeq" id="XP_001422762.1">
    <property type="nucleotide sequence ID" value="XM_001422725.1"/>
</dbReference>
<dbReference type="EMBL" id="CP000600">
    <property type="protein sequence ID" value="ABP01079.1"/>
    <property type="molecule type" value="Genomic_DNA"/>
</dbReference>
<keyword evidence="4" id="KW-1185">Reference proteome</keyword>
<sequence length="560" mass="62200">MTRAGAVELEDSAETLGDAPRRRRRRSRDGKPAQEETSAANDGDGAVATLSWCESACATVVGALAVRVRKGEMSPRTMSLCVLAMWATSLAYKALFIGLRMDKNTPPPDRVALLAIKLFFSLMRWALGAALGAPVWTLKAFYSGVTRRAVDRGWDDDLVANEGPRDLADDVRDRVTNKDYEAFATAVANDEGDWDVIASGRVGCCTYRMLRGVSAEDKRMMKKGLAKFRTEVLAAGVPAEILFHAQTDLLGRQAWDSTTLHPTCVEREDAENKEKEFTAQDVVYWRLKYPRLMAPRDYLVSRRMWYDKKNEMATCICRDALESPSAVSAKNKLQQMMGARAVDVKSMYSAIMVGKNDEVKGSQYVSIYYEDPGVPPRLAHMAAAKGLDAYMATFNSELQRRVRANARMKNYDAIPAPPATREVPHTRSFRTGRTSVPQSDDEGEDATAGSRAGSPPLDAEDVANKLHFAPTDSSREYLFSGRNGLNKRQRVRRRIGKVLKLLVELVDPNSASAASRRATESSDDESFDERTAERPQGRKRKWARRIAFGALVWIGKFTDG</sequence>
<dbReference type="PROSITE" id="PS50848">
    <property type="entry name" value="START"/>
    <property type="match status" value="1"/>
</dbReference>
<dbReference type="InterPro" id="IPR051213">
    <property type="entry name" value="START_lipid_transfer"/>
</dbReference>
<dbReference type="PANTHER" id="PTHR19308">
    <property type="entry name" value="PHOSPHATIDYLCHOLINE TRANSFER PROTEIN"/>
    <property type="match status" value="1"/>
</dbReference>
<dbReference type="HOGENOM" id="CLU_508404_0_0_1"/>
<dbReference type="InterPro" id="IPR023393">
    <property type="entry name" value="START-like_dom_sf"/>
</dbReference>
<dbReference type="Gramene" id="ABP01079">
    <property type="protein sequence ID" value="ABP01079"/>
    <property type="gene ID" value="OSTLU_29580"/>
</dbReference>
<protein>
    <recommendedName>
        <fullName evidence="2">START domain-containing protein</fullName>
    </recommendedName>
</protein>
<dbReference type="GeneID" id="5006661"/>
<dbReference type="InterPro" id="IPR002913">
    <property type="entry name" value="START_lipid-bd_dom"/>
</dbReference>
<dbReference type="PANTHER" id="PTHR19308:SF39">
    <property type="entry name" value="PHOSPHATIDYLCHOLINE TRANSFER PROTEIN"/>
    <property type="match status" value="1"/>
</dbReference>
<evidence type="ECO:0000313" key="4">
    <source>
        <dbReference type="Proteomes" id="UP000001568"/>
    </source>
</evidence>
<organism evidence="3 4">
    <name type="scientific">Ostreococcus lucimarinus (strain CCE9901)</name>
    <dbReference type="NCBI Taxonomy" id="436017"/>
    <lineage>
        <taxon>Eukaryota</taxon>
        <taxon>Viridiplantae</taxon>
        <taxon>Chlorophyta</taxon>
        <taxon>Mamiellophyceae</taxon>
        <taxon>Mamiellales</taxon>
        <taxon>Bathycoccaceae</taxon>
        <taxon>Ostreococcus</taxon>
    </lineage>
</organism>
<dbReference type="OrthoDB" id="1295045at2759"/>
<feature type="region of interest" description="Disordered" evidence="1">
    <location>
        <begin position="410"/>
        <end position="460"/>
    </location>
</feature>
<dbReference type="SUPFAM" id="SSF55961">
    <property type="entry name" value="Bet v1-like"/>
    <property type="match status" value="1"/>
</dbReference>
<feature type="region of interest" description="Disordered" evidence="1">
    <location>
        <begin position="510"/>
        <end position="539"/>
    </location>
</feature>
<reference evidence="3 4" key="1">
    <citation type="journal article" date="2007" name="Proc. Natl. Acad. Sci. U.S.A.">
        <title>The tiny eukaryote Ostreococcus provides genomic insights into the paradox of plankton speciation.</title>
        <authorList>
            <person name="Palenik B."/>
            <person name="Grimwood J."/>
            <person name="Aerts A."/>
            <person name="Rouze P."/>
            <person name="Salamov A."/>
            <person name="Putnam N."/>
            <person name="Dupont C."/>
            <person name="Jorgensen R."/>
            <person name="Derelle E."/>
            <person name="Rombauts S."/>
            <person name="Zhou K."/>
            <person name="Otillar R."/>
            <person name="Merchant S.S."/>
            <person name="Podell S."/>
            <person name="Gaasterland T."/>
            <person name="Napoli C."/>
            <person name="Gendler K."/>
            <person name="Manuell A."/>
            <person name="Tai V."/>
            <person name="Vallon O."/>
            <person name="Piganeau G."/>
            <person name="Jancek S."/>
            <person name="Heijde M."/>
            <person name="Jabbari K."/>
            <person name="Bowler C."/>
            <person name="Lohr M."/>
            <person name="Robbens S."/>
            <person name="Werner G."/>
            <person name="Dubchak I."/>
            <person name="Pazour G.J."/>
            <person name="Ren Q."/>
            <person name="Paulsen I."/>
            <person name="Delwiche C."/>
            <person name="Schmutz J."/>
            <person name="Rokhsar D."/>
            <person name="Van de Peer Y."/>
            <person name="Moreau H."/>
            <person name="Grigoriev I.V."/>
        </authorList>
    </citation>
    <scope>NUCLEOTIDE SEQUENCE [LARGE SCALE GENOMIC DNA]</scope>
    <source>
        <strain evidence="3 4">CCE9901</strain>
    </source>
</reference>
<name>A4SBE5_OSTLU</name>
<evidence type="ECO:0000313" key="3">
    <source>
        <dbReference type="EMBL" id="ABP01079.1"/>
    </source>
</evidence>
<dbReference type="GO" id="GO:0008289">
    <property type="term" value="F:lipid binding"/>
    <property type="evidence" value="ECO:0007669"/>
    <property type="project" value="InterPro"/>
</dbReference>
<dbReference type="OMA" id="MATCICR"/>
<proteinExistence type="predicted"/>
<dbReference type="GO" id="GO:0005737">
    <property type="term" value="C:cytoplasm"/>
    <property type="evidence" value="ECO:0007669"/>
    <property type="project" value="UniProtKB-ARBA"/>
</dbReference>
<accession>A4SBE5</accession>
<evidence type="ECO:0000256" key="1">
    <source>
        <dbReference type="SAM" id="MobiDB-lite"/>
    </source>
</evidence>
<feature type="region of interest" description="Disordered" evidence="1">
    <location>
        <begin position="1"/>
        <end position="42"/>
    </location>
</feature>
<feature type="compositionally biased region" description="Polar residues" evidence="1">
    <location>
        <begin position="429"/>
        <end position="438"/>
    </location>
</feature>
<evidence type="ECO:0000259" key="2">
    <source>
        <dbReference type="PROSITE" id="PS50848"/>
    </source>
</evidence>
<dbReference type="Proteomes" id="UP000001568">
    <property type="component" value="Chromosome 20"/>
</dbReference>
<dbReference type="KEGG" id="olu:OSTLU_29580"/>
<gene>
    <name evidence="3" type="ORF">OSTLU_29580</name>
</gene>
<dbReference type="Gene3D" id="3.30.530.20">
    <property type="match status" value="1"/>
</dbReference>
<dbReference type="AlphaFoldDB" id="A4SBE5"/>
<dbReference type="eggNOG" id="KOG2761">
    <property type="taxonomic scope" value="Eukaryota"/>
</dbReference>